<dbReference type="CDD" id="cd01949">
    <property type="entry name" value="GGDEF"/>
    <property type="match status" value="1"/>
</dbReference>
<evidence type="ECO:0000259" key="2">
    <source>
        <dbReference type="PROSITE" id="PS50887"/>
    </source>
</evidence>
<feature type="domain" description="GGDEF" evidence="2">
    <location>
        <begin position="428"/>
        <end position="570"/>
    </location>
</feature>
<accession>A0ABS3DZV1</accession>
<dbReference type="Gene3D" id="3.30.450.40">
    <property type="match status" value="1"/>
</dbReference>
<feature type="transmembrane region" description="Helical" evidence="1">
    <location>
        <begin position="68"/>
        <end position="93"/>
    </location>
</feature>
<feature type="transmembrane region" description="Helical" evidence="1">
    <location>
        <begin position="6"/>
        <end position="24"/>
    </location>
</feature>
<dbReference type="PANTHER" id="PTHR45138">
    <property type="entry name" value="REGULATORY COMPONENTS OF SENSORY TRANSDUCTION SYSTEM"/>
    <property type="match status" value="1"/>
</dbReference>
<dbReference type="NCBIfam" id="TIGR00254">
    <property type="entry name" value="GGDEF"/>
    <property type="match status" value="1"/>
</dbReference>
<dbReference type="InterPro" id="IPR050469">
    <property type="entry name" value="Diguanylate_Cyclase"/>
</dbReference>
<feature type="transmembrane region" description="Helical" evidence="1">
    <location>
        <begin position="206"/>
        <end position="226"/>
    </location>
</feature>
<keyword evidence="1" id="KW-1133">Transmembrane helix</keyword>
<dbReference type="RefSeq" id="WP_206935353.1">
    <property type="nucleotide sequence ID" value="NZ_JAEKJY010000005.1"/>
</dbReference>
<dbReference type="InterPro" id="IPR003018">
    <property type="entry name" value="GAF"/>
</dbReference>
<protein>
    <submittedName>
        <fullName evidence="3">Sensor domain-containing diguanylate cyclase</fullName>
    </submittedName>
</protein>
<dbReference type="SMART" id="SM00267">
    <property type="entry name" value="GGDEF"/>
    <property type="match status" value="1"/>
</dbReference>
<comment type="caution">
    <text evidence="3">The sequence shown here is derived from an EMBL/GenBank/DDBJ whole genome shotgun (WGS) entry which is preliminary data.</text>
</comment>
<reference evidence="3 4" key="1">
    <citation type="submission" date="2020-12" db="EMBL/GenBank/DDBJ databases">
        <title>Oil enriched cultivation method for isolating marine PHA-producing bacteria.</title>
        <authorList>
            <person name="Zheng W."/>
            <person name="Yu S."/>
            <person name="Huang Y."/>
        </authorList>
    </citation>
    <scope>NUCLEOTIDE SEQUENCE [LARGE SCALE GENOMIC DNA]</scope>
    <source>
        <strain evidence="3 4">SY-2-6</strain>
    </source>
</reference>
<dbReference type="Gene3D" id="3.30.70.270">
    <property type="match status" value="1"/>
</dbReference>
<dbReference type="SUPFAM" id="SSF55073">
    <property type="entry name" value="Nucleotide cyclase"/>
    <property type="match status" value="1"/>
</dbReference>
<proteinExistence type="predicted"/>
<dbReference type="InterPro" id="IPR043128">
    <property type="entry name" value="Rev_trsase/Diguanyl_cyclase"/>
</dbReference>
<evidence type="ECO:0000313" key="3">
    <source>
        <dbReference type="EMBL" id="MBN8236783.1"/>
    </source>
</evidence>
<dbReference type="InterPro" id="IPR029787">
    <property type="entry name" value="Nucleotide_cyclase"/>
</dbReference>
<dbReference type="SUPFAM" id="SSF55781">
    <property type="entry name" value="GAF domain-like"/>
    <property type="match status" value="1"/>
</dbReference>
<organism evidence="3 4">
    <name type="scientific">Halobacillus kuroshimensis</name>
    <dbReference type="NCBI Taxonomy" id="302481"/>
    <lineage>
        <taxon>Bacteria</taxon>
        <taxon>Bacillati</taxon>
        <taxon>Bacillota</taxon>
        <taxon>Bacilli</taxon>
        <taxon>Bacillales</taxon>
        <taxon>Bacillaceae</taxon>
        <taxon>Halobacillus</taxon>
    </lineage>
</organism>
<dbReference type="Pfam" id="PF00990">
    <property type="entry name" value="GGDEF"/>
    <property type="match status" value="1"/>
</dbReference>
<feature type="transmembrane region" description="Helical" evidence="1">
    <location>
        <begin position="105"/>
        <end position="124"/>
    </location>
</feature>
<gene>
    <name evidence="3" type="ORF">JF544_16100</name>
</gene>
<keyword evidence="1" id="KW-0472">Membrane</keyword>
<evidence type="ECO:0000313" key="4">
    <source>
        <dbReference type="Proteomes" id="UP000663970"/>
    </source>
</evidence>
<dbReference type="Proteomes" id="UP000663970">
    <property type="component" value="Unassembled WGS sequence"/>
</dbReference>
<dbReference type="Pfam" id="PF13185">
    <property type="entry name" value="GAF_2"/>
    <property type="match status" value="1"/>
</dbReference>
<keyword evidence="1" id="KW-0812">Transmembrane</keyword>
<dbReference type="SMART" id="SM00065">
    <property type="entry name" value="GAF"/>
    <property type="match status" value="1"/>
</dbReference>
<feature type="transmembrane region" description="Helical" evidence="1">
    <location>
        <begin position="178"/>
        <end position="200"/>
    </location>
</feature>
<name>A0ABS3DZV1_9BACI</name>
<evidence type="ECO:0000256" key="1">
    <source>
        <dbReference type="SAM" id="Phobius"/>
    </source>
</evidence>
<keyword evidence="4" id="KW-1185">Reference proteome</keyword>
<dbReference type="PROSITE" id="PS50887">
    <property type="entry name" value="GGDEF"/>
    <property type="match status" value="1"/>
</dbReference>
<dbReference type="InterPro" id="IPR000160">
    <property type="entry name" value="GGDEF_dom"/>
</dbReference>
<dbReference type="InterPro" id="IPR029016">
    <property type="entry name" value="GAF-like_dom_sf"/>
</dbReference>
<dbReference type="EMBL" id="JAEKJY010000005">
    <property type="protein sequence ID" value="MBN8236783.1"/>
    <property type="molecule type" value="Genomic_DNA"/>
</dbReference>
<dbReference type="PANTHER" id="PTHR45138:SF9">
    <property type="entry name" value="DIGUANYLATE CYCLASE DGCM-RELATED"/>
    <property type="match status" value="1"/>
</dbReference>
<sequence length="576" mass="64929">MSKEKIIGVWLVWAVIWPLGLVLIYNLETPAISGSWINLVIFALLTVIVALFPLRIGDHPVFFSQGVAFAVFLHYGLFAEIVISQIALGALLIKVRLSRHTMYRIPINQLMFLMISVFSALLYEGLGGGHGPEAVDEFRDFFPIVSYAVSQIVLNQLFLSAISKWLYKRPFKWLDQGLLWDVMTAGLVLPIGFVLFVVFLPFGISGIFFVGIPFVFISGMMMMYHNSSQVNEYLKRASRIGHELTGELSVTEVLNIFVDHMSDLLPLDHLYVFDVKESGRLKLIRFFDRSGTLEFPPVTLQKGESVSGHTLQAGKGAYYKKRTEWRTLESPYIPDASESVLSVPVVRNNETVGVITVYSNQKRAFLQFQLLILSILANYLGVAIENARHYEKTKEESERCALTGVYNYRYFDDFMKQSFLKHEKDEQEPVSLILLDIDHFKKVNDTYGHESGNEILIELAGRLKEAAGKDMTLARYGGEEFVFLLPGFDEQAALAFALHIQGVITEDPFTVVEHILKQEGPVSVQVTASIGAASYPDPCEEPLDLIRQADRAMYVGAKQRGRNRVAGYKDLMQPVQ</sequence>
<feature type="transmembrane region" description="Helical" evidence="1">
    <location>
        <begin position="36"/>
        <end position="56"/>
    </location>
</feature>